<dbReference type="PROSITE" id="PS50853">
    <property type="entry name" value="FN3"/>
    <property type="match status" value="2"/>
</dbReference>
<dbReference type="GO" id="GO:0030154">
    <property type="term" value="P:cell differentiation"/>
    <property type="evidence" value="ECO:0007669"/>
    <property type="project" value="UniProtKB-ARBA"/>
</dbReference>
<keyword evidence="2" id="KW-1015">Disulfide bond</keyword>
<evidence type="ECO:0000259" key="4">
    <source>
        <dbReference type="PROSITE" id="PS50835"/>
    </source>
</evidence>
<dbReference type="GO" id="GO:0098609">
    <property type="term" value="P:cell-cell adhesion"/>
    <property type="evidence" value="ECO:0007669"/>
    <property type="project" value="TreeGrafter"/>
</dbReference>
<keyword evidence="7" id="KW-1185">Reference proteome</keyword>
<dbReference type="SUPFAM" id="SSF48726">
    <property type="entry name" value="Immunoglobulin"/>
    <property type="match status" value="1"/>
</dbReference>
<dbReference type="SUPFAM" id="SSF49265">
    <property type="entry name" value="Fibronectin type III"/>
    <property type="match status" value="2"/>
</dbReference>
<dbReference type="Gene3D" id="2.60.40.10">
    <property type="entry name" value="Immunoglobulins"/>
    <property type="match status" value="4"/>
</dbReference>
<dbReference type="InterPro" id="IPR013098">
    <property type="entry name" value="Ig_I-set"/>
</dbReference>
<dbReference type="SMART" id="SM00060">
    <property type="entry name" value="FN3"/>
    <property type="match status" value="3"/>
</dbReference>
<reference evidence="6 7" key="1">
    <citation type="submission" date="2015-09" db="EMBL/GenBank/DDBJ databases">
        <title>Draft genome of the scarab beetle Oryctes borbonicus.</title>
        <authorList>
            <person name="Meyer J.M."/>
            <person name="Markov G.V."/>
            <person name="Baskaran P."/>
            <person name="Herrmann M."/>
            <person name="Sommer R.J."/>
            <person name="Roedelsperger C."/>
        </authorList>
    </citation>
    <scope>NUCLEOTIDE SEQUENCE [LARGE SCALE GENOMIC DNA]</scope>
    <source>
        <strain evidence="6">OB123</strain>
        <tissue evidence="6">Whole animal</tissue>
    </source>
</reference>
<evidence type="ECO:0000256" key="2">
    <source>
        <dbReference type="ARBA" id="ARBA00023157"/>
    </source>
</evidence>
<dbReference type="CDD" id="cd00063">
    <property type="entry name" value="FN3"/>
    <property type="match status" value="3"/>
</dbReference>
<protein>
    <submittedName>
        <fullName evidence="6">Fibronectin domain-containing protein</fullName>
    </submittedName>
</protein>
<dbReference type="PANTHER" id="PTHR44170:SF54">
    <property type="entry name" value="FI24025P1"/>
    <property type="match status" value="1"/>
</dbReference>
<sequence>VEIHQPPHFNNTLDSKTYVPPVTLRIPCNAVGIPEPKVYWLKNGERLTYNARQRYHQVNHVSTLIISNSVTQDIGFYQCVAENSAGKSWMAAQYVPRELVANTSPPQNVKCRPYNDTSICVYWKPSENTTAYVVYHFYAEADTEITTVTPLTYQMLENLNRSTNYTFYVRAFTTRVSDQSEHIICQTGTTGKRNLKVKVYNATTVELHWSRISTDMSCDGSSSDYRVQWKRATQTFSYIEYVKQSSYYICELEPQVLYQFRVMSAQTRSEDNSWVTFLTPEYLNSNNSTESKNHETFNTAPYNLKAEYISSSSVNLTWSHNDNFNKHTDNFLICHVELYSNKSNCQTALSTSNKFTFEDLHPGTIYEFRIHAKHVNNSSGFFSRAIEVCTLQEG</sequence>
<name>A0A0T6AYN3_9SCAR</name>
<dbReference type="AlphaFoldDB" id="A0A0T6AYN3"/>
<gene>
    <name evidence="6" type="ORF">AMK59_7899</name>
</gene>
<dbReference type="Proteomes" id="UP000051574">
    <property type="component" value="Unassembled WGS sequence"/>
</dbReference>
<feature type="domain" description="Fibronectin type-III" evidence="5">
    <location>
        <begin position="105"/>
        <end position="193"/>
    </location>
</feature>
<feature type="domain" description="Fibronectin type-III" evidence="5">
    <location>
        <begin position="300"/>
        <end position="393"/>
    </location>
</feature>
<proteinExistence type="predicted"/>
<dbReference type="GO" id="GO:0009653">
    <property type="term" value="P:anatomical structure morphogenesis"/>
    <property type="evidence" value="ECO:0007669"/>
    <property type="project" value="UniProtKB-ARBA"/>
</dbReference>
<evidence type="ECO:0000256" key="3">
    <source>
        <dbReference type="ARBA" id="ARBA00023319"/>
    </source>
</evidence>
<dbReference type="PANTHER" id="PTHR44170">
    <property type="entry name" value="PROTEIN SIDEKICK"/>
    <property type="match status" value="1"/>
</dbReference>
<dbReference type="InterPro" id="IPR036116">
    <property type="entry name" value="FN3_sf"/>
</dbReference>
<feature type="non-terminal residue" evidence="6">
    <location>
        <position position="1"/>
    </location>
</feature>
<keyword evidence="3" id="KW-0393">Immunoglobulin domain</keyword>
<dbReference type="InterPro" id="IPR003598">
    <property type="entry name" value="Ig_sub2"/>
</dbReference>
<dbReference type="InterPro" id="IPR007110">
    <property type="entry name" value="Ig-like_dom"/>
</dbReference>
<dbReference type="Pfam" id="PF07679">
    <property type="entry name" value="I-set"/>
    <property type="match status" value="1"/>
</dbReference>
<keyword evidence="1" id="KW-0677">Repeat</keyword>
<dbReference type="InterPro" id="IPR003961">
    <property type="entry name" value="FN3_dom"/>
</dbReference>
<dbReference type="InterPro" id="IPR013783">
    <property type="entry name" value="Ig-like_fold"/>
</dbReference>
<dbReference type="Pfam" id="PF00041">
    <property type="entry name" value="fn3"/>
    <property type="match status" value="3"/>
</dbReference>
<dbReference type="InterPro" id="IPR036179">
    <property type="entry name" value="Ig-like_dom_sf"/>
</dbReference>
<dbReference type="PROSITE" id="PS50835">
    <property type="entry name" value="IG_LIKE"/>
    <property type="match status" value="1"/>
</dbReference>
<evidence type="ECO:0000313" key="7">
    <source>
        <dbReference type="Proteomes" id="UP000051574"/>
    </source>
</evidence>
<dbReference type="FunFam" id="2.60.40.10:FF:000032">
    <property type="entry name" value="palladin isoform X1"/>
    <property type="match status" value="1"/>
</dbReference>
<accession>A0A0T6AYN3</accession>
<dbReference type="OrthoDB" id="6777153at2759"/>
<evidence type="ECO:0000313" key="6">
    <source>
        <dbReference type="EMBL" id="KRT80059.1"/>
    </source>
</evidence>
<evidence type="ECO:0000256" key="1">
    <source>
        <dbReference type="ARBA" id="ARBA00022737"/>
    </source>
</evidence>
<dbReference type="SMART" id="SM00408">
    <property type="entry name" value="IGc2"/>
    <property type="match status" value="1"/>
</dbReference>
<dbReference type="EMBL" id="LJIG01022536">
    <property type="protein sequence ID" value="KRT80059.1"/>
    <property type="molecule type" value="Genomic_DNA"/>
</dbReference>
<comment type="caution">
    <text evidence="6">The sequence shown here is derived from an EMBL/GenBank/DDBJ whole genome shotgun (WGS) entry which is preliminary data.</text>
</comment>
<organism evidence="6 7">
    <name type="scientific">Oryctes borbonicus</name>
    <dbReference type="NCBI Taxonomy" id="1629725"/>
    <lineage>
        <taxon>Eukaryota</taxon>
        <taxon>Metazoa</taxon>
        <taxon>Ecdysozoa</taxon>
        <taxon>Arthropoda</taxon>
        <taxon>Hexapoda</taxon>
        <taxon>Insecta</taxon>
        <taxon>Pterygota</taxon>
        <taxon>Neoptera</taxon>
        <taxon>Endopterygota</taxon>
        <taxon>Coleoptera</taxon>
        <taxon>Polyphaga</taxon>
        <taxon>Scarabaeiformia</taxon>
        <taxon>Scarabaeidae</taxon>
        <taxon>Dynastinae</taxon>
        <taxon>Oryctes</taxon>
    </lineage>
</organism>
<feature type="domain" description="Ig-like" evidence="4">
    <location>
        <begin position="7"/>
        <end position="84"/>
    </location>
</feature>
<evidence type="ECO:0000259" key="5">
    <source>
        <dbReference type="PROSITE" id="PS50853"/>
    </source>
</evidence>